<evidence type="ECO:0000313" key="2">
    <source>
        <dbReference type="Proteomes" id="UP001283341"/>
    </source>
</evidence>
<comment type="caution">
    <text evidence="1">The sequence shown here is derived from an EMBL/GenBank/DDBJ whole genome shotgun (WGS) entry which is preliminary data.</text>
</comment>
<protein>
    <submittedName>
        <fullName evidence="1">Uncharacterized protein</fullName>
    </submittedName>
</protein>
<organism evidence="1 2">
    <name type="scientific">Apodospora peruviana</name>
    <dbReference type="NCBI Taxonomy" id="516989"/>
    <lineage>
        <taxon>Eukaryota</taxon>
        <taxon>Fungi</taxon>
        <taxon>Dikarya</taxon>
        <taxon>Ascomycota</taxon>
        <taxon>Pezizomycotina</taxon>
        <taxon>Sordariomycetes</taxon>
        <taxon>Sordariomycetidae</taxon>
        <taxon>Sordariales</taxon>
        <taxon>Lasiosphaeriaceae</taxon>
        <taxon>Apodospora</taxon>
    </lineage>
</organism>
<dbReference type="AlphaFoldDB" id="A0AAE0I1K1"/>
<dbReference type="Proteomes" id="UP001283341">
    <property type="component" value="Unassembled WGS sequence"/>
</dbReference>
<keyword evidence="2" id="KW-1185">Reference proteome</keyword>
<name>A0AAE0I1K1_9PEZI</name>
<reference evidence="1" key="2">
    <citation type="submission" date="2023-06" db="EMBL/GenBank/DDBJ databases">
        <authorList>
            <consortium name="Lawrence Berkeley National Laboratory"/>
            <person name="Haridas S."/>
            <person name="Hensen N."/>
            <person name="Bonometti L."/>
            <person name="Westerberg I."/>
            <person name="Brannstrom I.O."/>
            <person name="Guillou S."/>
            <person name="Cros-Aarteil S."/>
            <person name="Calhoun S."/>
            <person name="Kuo A."/>
            <person name="Mondo S."/>
            <person name="Pangilinan J."/>
            <person name="Riley R."/>
            <person name="Labutti K."/>
            <person name="Andreopoulos B."/>
            <person name="Lipzen A."/>
            <person name="Chen C."/>
            <person name="Yanf M."/>
            <person name="Daum C."/>
            <person name="Ng V."/>
            <person name="Clum A."/>
            <person name="Steindorff A."/>
            <person name="Ohm R."/>
            <person name="Martin F."/>
            <person name="Silar P."/>
            <person name="Natvig D."/>
            <person name="Lalanne C."/>
            <person name="Gautier V."/>
            <person name="Ament-Velasquez S.L."/>
            <person name="Kruys A."/>
            <person name="Hutchinson M.I."/>
            <person name="Powell A.J."/>
            <person name="Barry K."/>
            <person name="Miller A.N."/>
            <person name="Grigoriev I.V."/>
            <person name="Debuchy R."/>
            <person name="Gladieux P."/>
            <person name="Thoren M.H."/>
            <person name="Johannesson H."/>
        </authorList>
    </citation>
    <scope>NUCLEOTIDE SEQUENCE</scope>
    <source>
        <strain evidence="1">CBS 118394</strain>
    </source>
</reference>
<reference evidence="1" key="1">
    <citation type="journal article" date="2023" name="Mol. Phylogenet. Evol.">
        <title>Genome-scale phylogeny and comparative genomics of the fungal order Sordariales.</title>
        <authorList>
            <person name="Hensen N."/>
            <person name="Bonometti L."/>
            <person name="Westerberg I."/>
            <person name="Brannstrom I.O."/>
            <person name="Guillou S."/>
            <person name="Cros-Aarteil S."/>
            <person name="Calhoun S."/>
            <person name="Haridas S."/>
            <person name="Kuo A."/>
            <person name="Mondo S."/>
            <person name="Pangilinan J."/>
            <person name="Riley R."/>
            <person name="LaButti K."/>
            <person name="Andreopoulos B."/>
            <person name="Lipzen A."/>
            <person name="Chen C."/>
            <person name="Yan M."/>
            <person name="Daum C."/>
            <person name="Ng V."/>
            <person name="Clum A."/>
            <person name="Steindorff A."/>
            <person name="Ohm R.A."/>
            <person name="Martin F."/>
            <person name="Silar P."/>
            <person name="Natvig D.O."/>
            <person name="Lalanne C."/>
            <person name="Gautier V."/>
            <person name="Ament-Velasquez S.L."/>
            <person name="Kruys A."/>
            <person name="Hutchinson M.I."/>
            <person name="Powell A.J."/>
            <person name="Barry K."/>
            <person name="Miller A.N."/>
            <person name="Grigoriev I.V."/>
            <person name="Debuchy R."/>
            <person name="Gladieux P."/>
            <person name="Hiltunen Thoren M."/>
            <person name="Johannesson H."/>
        </authorList>
    </citation>
    <scope>NUCLEOTIDE SEQUENCE</scope>
    <source>
        <strain evidence="1">CBS 118394</strain>
    </source>
</reference>
<accession>A0AAE0I1K1</accession>
<proteinExistence type="predicted"/>
<sequence>MSGIHYTIQIANKTHLPQSFQIFTAKPRITGGETGQVFLSTLGSAPAIAPGTGFAEFVLISEYYAVCGSAPEPLASGGVAVFSESSKPVHLAESNGKLGSDFKLTVDNGMLAFAGDDIRDSTVSGAFSLNTMNETWDPSNYPNLYCGIGCRSPVPGTNQVVPVAVFAPNPNQKYSIAPVNKVYIAYSEQPSTSLQTDISNLGEVVEIDLTQGLQEGHTNATVTLQPDFTFSPVEFS</sequence>
<evidence type="ECO:0000313" key="1">
    <source>
        <dbReference type="EMBL" id="KAK3316903.1"/>
    </source>
</evidence>
<gene>
    <name evidence="1" type="ORF">B0H66DRAFT_641651</name>
</gene>
<dbReference type="EMBL" id="JAUEDM010000005">
    <property type="protein sequence ID" value="KAK3316903.1"/>
    <property type="molecule type" value="Genomic_DNA"/>
</dbReference>